<gene>
    <name evidence="10" type="ORF">A2T98_02435</name>
</gene>
<dbReference type="InterPro" id="IPR052162">
    <property type="entry name" value="Sensor_kinase/Photoreceptor"/>
</dbReference>
<dbReference type="PROSITE" id="PS50112">
    <property type="entry name" value="PAS"/>
    <property type="match status" value="1"/>
</dbReference>
<evidence type="ECO:0000259" key="8">
    <source>
        <dbReference type="PROSITE" id="PS50112"/>
    </source>
</evidence>
<dbReference type="EC" id="2.7.13.3" evidence="2"/>
<dbReference type="Gene3D" id="1.10.287.130">
    <property type="match status" value="1"/>
</dbReference>
<dbReference type="GO" id="GO:0000160">
    <property type="term" value="P:phosphorelay signal transduction system"/>
    <property type="evidence" value="ECO:0007669"/>
    <property type="project" value="UniProtKB-KW"/>
</dbReference>
<dbReference type="CDD" id="cd00130">
    <property type="entry name" value="PAS"/>
    <property type="match status" value="1"/>
</dbReference>
<feature type="domain" description="PAS" evidence="8">
    <location>
        <begin position="53"/>
        <end position="100"/>
    </location>
</feature>
<dbReference type="SUPFAM" id="SSF55785">
    <property type="entry name" value="PYP-like sensor domain (PAS domain)"/>
    <property type="match status" value="1"/>
</dbReference>
<dbReference type="RefSeq" id="WP_063871410.1">
    <property type="nucleotide sequence ID" value="NZ_CAWMRI010000024.1"/>
</dbReference>
<keyword evidence="4" id="KW-0808">Transferase</keyword>
<dbReference type="InterPro" id="IPR004358">
    <property type="entry name" value="Sig_transdc_His_kin-like_C"/>
</dbReference>
<evidence type="ECO:0000256" key="2">
    <source>
        <dbReference type="ARBA" id="ARBA00012438"/>
    </source>
</evidence>
<dbReference type="PANTHER" id="PTHR43304:SF1">
    <property type="entry name" value="PAC DOMAIN-CONTAINING PROTEIN"/>
    <property type="match status" value="1"/>
</dbReference>
<dbReference type="AlphaFoldDB" id="A0A166KPX7"/>
<dbReference type="InterPro" id="IPR036890">
    <property type="entry name" value="HATPase_C_sf"/>
</dbReference>
<dbReference type="Gene3D" id="3.30.450.20">
    <property type="entry name" value="PAS domain"/>
    <property type="match status" value="1"/>
</dbReference>
<name>A0A166KPX7_NODSP</name>
<evidence type="ECO:0000259" key="9">
    <source>
        <dbReference type="PROSITE" id="PS50113"/>
    </source>
</evidence>
<dbReference type="GO" id="GO:0004673">
    <property type="term" value="F:protein histidine kinase activity"/>
    <property type="evidence" value="ECO:0007669"/>
    <property type="project" value="UniProtKB-EC"/>
</dbReference>
<evidence type="ECO:0000256" key="3">
    <source>
        <dbReference type="ARBA" id="ARBA00022553"/>
    </source>
</evidence>
<proteinExistence type="predicted"/>
<dbReference type="SMART" id="SM00086">
    <property type="entry name" value="PAC"/>
    <property type="match status" value="1"/>
</dbReference>
<feature type="domain" description="PAC" evidence="9">
    <location>
        <begin position="104"/>
        <end position="157"/>
    </location>
</feature>
<dbReference type="InterPro" id="IPR000700">
    <property type="entry name" value="PAS-assoc_C"/>
</dbReference>
<dbReference type="NCBIfam" id="TIGR00229">
    <property type="entry name" value="sensory_box"/>
    <property type="match status" value="1"/>
</dbReference>
<evidence type="ECO:0000313" key="10">
    <source>
        <dbReference type="EMBL" id="KZL51396.1"/>
    </source>
</evidence>
<comment type="caution">
    <text evidence="10">The sequence shown here is derived from an EMBL/GenBank/DDBJ whole genome shotgun (WGS) entry which is preliminary data.</text>
</comment>
<dbReference type="PROSITE" id="PS50113">
    <property type="entry name" value="PAC"/>
    <property type="match status" value="1"/>
</dbReference>
<accession>A0A166KPX7</accession>
<reference evidence="10 11" key="1">
    <citation type="submission" date="2016-04" db="EMBL/GenBank/DDBJ databases">
        <title>Draft Genome Assembly of the Bloom-forming Cyanobacterium Nodularia spumigena Strain CENA596 in Shrimp Production Ponds.</title>
        <authorList>
            <person name="Popin R.V."/>
            <person name="Rigonato J."/>
            <person name="Abreu V.A."/>
            <person name="Andreote A.P."/>
            <person name="Silveira S.B."/>
            <person name="Odebrecht C."/>
            <person name="Fiore M.F."/>
        </authorList>
    </citation>
    <scope>NUCLEOTIDE SEQUENCE [LARGE SCALE GENOMIC DNA]</scope>
    <source>
        <strain evidence="10 11">CENA596</strain>
    </source>
</reference>
<dbReference type="SUPFAM" id="SSF55874">
    <property type="entry name" value="ATPase domain of HSP90 chaperone/DNA topoisomerase II/histidine kinase"/>
    <property type="match status" value="1"/>
</dbReference>
<dbReference type="OrthoDB" id="5401154at2"/>
<dbReference type="Pfam" id="PF02518">
    <property type="entry name" value="HATPase_c"/>
    <property type="match status" value="1"/>
</dbReference>
<comment type="catalytic activity">
    <reaction evidence="1">
        <text>ATP + protein L-histidine = ADP + protein N-phospho-L-histidine.</text>
        <dbReference type="EC" id="2.7.13.3"/>
    </reaction>
</comment>
<evidence type="ECO:0000256" key="4">
    <source>
        <dbReference type="ARBA" id="ARBA00022679"/>
    </source>
</evidence>
<dbReference type="Pfam" id="PF08447">
    <property type="entry name" value="PAS_3"/>
    <property type="match status" value="1"/>
</dbReference>
<dbReference type="EMBL" id="LWAJ01000024">
    <property type="protein sequence ID" value="KZL51396.1"/>
    <property type="molecule type" value="Genomic_DNA"/>
</dbReference>
<dbReference type="InterPro" id="IPR005467">
    <property type="entry name" value="His_kinase_dom"/>
</dbReference>
<keyword evidence="5 10" id="KW-0418">Kinase</keyword>
<evidence type="ECO:0000259" key="7">
    <source>
        <dbReference type="PROSITE" id="PS50109"/>
    </source>
</evidence>
<protein>
    <recommendedName>
        <fullName evidence="2">histidine kinase</fullName>
        <ecNumber evidence="2">2.7.13.3</ecNumber>
    </recommendedName>
</protein>
<organism evidence="10 11">
    <name type="scientific">Nodularia spumigena CENA596</name>
    <dbReference type="NCBI Taxonomy" id="1819295"/>
    <lineage>
        <taxon>Bacteria</taxon>
        <taxon>Bacillati</taxon>
        <taxon>Cyanobacteriota</taxon>
        <taxon>Cyanophyceae</taxon>
        <taxon>Nostocales</taxon>
        <taxon>Nodulariaceae</taxon>
        <taxon>Nodularia</taxon>
    </lineage>
</organism>
<dbReference type="InterPro" id="IPR035965">
    <property type="entry name" value="PAS-like_dom_sf"/>
</dbReference>
<dbReference type="InterPro" id="IPR013655">
    <property type="entry name" value="PAS_fold_3"/>
</dbReference>
<dbReference type="Gene3D" id="3.30.565.10">
    <property type="entry name" value="Histidine kinase-like ATPase, C-terminal domain"/>
    <property type="match status" value="1"/>
</dbReference>
<evidence type="ECO:0000256" key="6">
    <source>
        <dbReference type="ARBA" id="ARBA00023012"/>
    </source>
</evidence>
<keyword evidence="3" id="KW-0597">Phosphoprotein</keyword>
<dbReference type="InterPro" id="IPR000014">
    <property type="entry name" value="PAS"/>
</dbReference>
<dbReference type="PANTHER" id="PTHR43304">
    <property type="entry name" value="PHYTOCHROME-LIKE PROTEIN CPH1"/>
    <property type="match status" value="1"/>
</dbReference>
<dbReference type="SMART" id="SM00387">
    <property type="entry name" value="HATPase_c"/>
    <property type="match status" value="1"/>
</dbReference>
<keyword evidence="6" id="KW-0902">Two-component regulatory system</keyword>
<evidence type="ECO:0000256" key="5">
    <source>
        <dbReference type="ARBA" id="ARBA00022777"/>
    </source>
</evidence>
<evidence type="ECO:0000313" key="11">
    <source>
        <dbReference type="Proteomes" id="UP000076555"/>
    </source>
</evidence>
<sequence>MNIPEPATYNMEAHISASSFQNFPDQQPQSALQMALASSGLGWWNWNLVTDKTYFDPQWKHILGYQREEITNDYQSFEKLVHPEDLWKVQQVLQEYLQGYTPKFEIELRMLAKSGEWKWIFSGGCVFEWDEFGKPIWMTGTHRDITQEKLFQESLQQDKKQEQLLAEAQIKEKSAQLQITQRQLLQNDQMANLGQIVVEMANEIYHPVNFIYDHLHPTSQYAEDLIKIIELYEYYYPQPKSEITSYLQQFDLNLIKTNLVKLLWSMRSGSERIQEIVSALRNFSNLDADKMQKYNLHEGLDSVIRILQHRLKEKPDRPGIEVIKEFGELPLIDCYPGELNQVFMNILNNAIDALEERMKQDYSLIPQICIRTEVVSRHLSLVNSNKTQIANSQSGKKQKVIIHIYDNGKGILPHIQRRIFEPFFTTKPMGKSKGLGLAISQQIIVEKHQGKLKCNSQLGQGTEFVIEMNTTAPHYADIRRHASF</sequence>
<evidence type="ECO:0000256" key="1">
    <source>
        <dbReference type="ARBA" id="ARBA00000085"/>
    </source>
</evidence>
<feature type="domain" description="Histidine kinase" evidence="7">
    <location>
        <begin position="231"/>
        <end position="472"/>
    </location>
</feature>
<dbReference type="InterPro" id="IPR001610">
    <property type="entry name" value="PAC"/>
</dbReference>
<dbReference type="InterPro" id="IPR003594">
    <property type="entry name" value="HATPase_dom"/>
</dbReference>
<dbReference type="PRINTS" id="PR00344">
    <property type="entry name" value="BCTRLSENSOR"/>
</dbReference>
<dbReference type="Proteomes" id="UP000076555">
    <property type="component" value="Unassembled WGS sequence"/>
</dbReference>
<dbReference type="PROSITE" id="PS50109">
    <property type="entry name" value="HIS_KIN"/>
    <property type="match status" value="1"/>
</dbReference>